<dbReference type="GO" id="GO:0004364">
    <property type="term" value="F:glutathione transferase activity"/>
    <property type="evidence" value="ECO:0007669"/>
    <property type="project" value="InterPro"/>
</dbReference>
<gene>
    <name evidence="3" type="ORF">FH972_023214</name>
</gene>
<feature type="compositionally biased region" description="Basic and acidic residues" evidence="1">
    <location>
        <begin position="247"/>
        <end position="260"/>
    </location>
</feature>
<dbReference type="OrthoDB" id="2309723at2759"/>
<proteinExistence type="predicted"/>
<dbReference type="SUPFAM" id="SSF47616">
    <property type="entry name" value="GST C-terminal domain-like"/>
    <property type="match status" value="1"/>
</dbReference>
<reference evidence="3 4" key="1">
    <citation type="submission" date="2019-06" db="EMBL/GenBank/DDBJ databases">
        <title>A chromosomal-level reference genome of Carpinus fangiana (Coryloideae, Betulaceae).</title>
        <authorList>
            <person name="Yang X."/>
            <person name="Wang Z."/>
            <person name="Zhang L."/>
            <person name="Hao G."/>
            <person name="Liu J."/>
            <person name="Yang Y."/>
        </authorList>
    </citation>
    <scope>NUCLEOTIDE SEQUENCE [LARGE SCALE GENOMIC DNA]</scope>
    <source>
        <strain evidence="3">Cfa_2016G</strain>
        <tissue evidence="3">Leaf</tissue>
    </source>
</reference>
<keyword evidence="4" id="KW-1185">Reference proteome</keyword>
<evidence type="ECO:0000259" key="2">
    <source>
        <dbReference type="PROSITE" id="PS50405"/>
    </source>
</evidence>
<evidence type="ECO:0000256" key="1">
    <source>
        <dbReference type="SAM" id="MobiDB-lite"/>
    </source>
</evidence>
<accession>A0A5N6KV58</accession>
<dbReference type="EMBL" id="VIBQ01000013">
    <property type="protein sequence ID" value="KAB8346168.1"/>
    <property type="molecule type" value="Genomic_DNA"/>
</dbReference>
<sequence length="635" mass="68428">MPADPLYGFTSLKQMYIKADPGYAARFTVPMLWDRQRETVVSNESADIIRMLYSAFDALLPPERREAAHPLGGYLPGDAKLRGEIEAMNEWVYDAVNNGVYKTGFAAEQAVYSKHLHALFKGLDRLEAHLASPDKPPGPYLFGEHITEADIRLYPTIVRFDVAYHSTFKCNLGMIRQDYPLLDRWLRTVYWNNEAFKETTVFEPVKLGRNEECAWDHGRKTVFGLHLALGGLGFEHLVGDAAEDEEGHEHADADAQEGKADSASAEAVTSLEDGRDRGEEQGQHNGLHQHLGGTDDGTSECGKGGQAVVKLAAEMRVAGSFAKLTCLGLEDDGCIGLLQDEEAGDSEHAGCNGDNPKGPTPAGSLGQKSTGHGSDDGAYVRWSAEGCEAQGVANSAATIGQHTGASNTFEETESNEHAQVGGDGTCNGKDDEEDVGSVVDDGTTVELRHGCNDQGSGGIAENVDGDNEAGEDEAVAVEVFHDLADAGCEHGRGQGGDEGQGAQDANHRPLLPARPIDCLDRAFGRQRRIQDEAWNGGAPLVISPQHKLCASLRRRKQPRCRCSRCEKPRGWYSVRPAQHQQAAATGRSYSAQPRAECVEVESRMGIFKSRLRDNGGQYARPAGGVAGAHVAQLAA</sequence>
<dbReference type="Proteomes" id="UP000327013">
    <property type="component" value="Unassembled WGS sequence"/>
</dbReference>
<dbReference type="InterPro" id="IPR036282">
    <property type="entry name" value="Glutathione-S-Trfase_C_sf"/>
</dbReference>
<feature type="region of interest" description="Disordered" evidence="1">
    <location>
        <begin position="406"/>
        <end position="433"/>
    </location>
</feature>
<dbReference type="InterPro" id="IPR010987">
    <property type="entry name" value="Glutathione-S-Trfase_C-like"/>
</dbReference>
<feature type="region of interest" description="Disordered" evidence="1">
    <location>
        <begin position="344"/>
        <end position="375"/>
    </location>
</feature>
<dbReference type="GO" id="GO:0005737">
    <property type="term" value="C:cytoplasm"/>
    <property type="evidence" value="ECO:0007669"/>
    <property type="project" value="TreeGrafter"/>
</dbReference>
<dbReference type="Gene3D" id="1.20.1050.10">
    <property type="match status" value="1"/>
</dbReference>
<dbReference type="Gene3D" id="3.40.30.10">
    <property type="entry name" value="Glutaredoxin"/>
    <property type="match status" value="1"/>
</dbReference>
<dbReference type="PROSITE" id="PS50405">
    <property type="entry name" value="GST_CTER"/>
    <property type="match status" value="1"/>
</dbReference>
<evidence type="ECO:0000313" key="4">
    <source>
        <dbReference type="Proteomes" id="UP000327013"/>
    </source>
</evidence>
<protein>
    <recommendedName>
        <fullName evidence="2">GST C-terminal domain-containing protein</fullName>
    </recommendedName>
</protein>
<dbReference type="AlphaFoldDB" id="A0A5N6KV58"/>
<feature type="compositionally biased region" description="Low complexity" evidence="1">
    <location>
        <begin position="283"/>
        <end position="292"/>
    </location>
</feature>
<dbReference type="Pfam" id="PF13410">
    <property type="entry name" value="GST_C_2"/>
    <property type="match status" value="1"/>
</dbReference>
<name>A0A5N6KV58_9ROSI</name>
<dbReference type="InterPro" id="IPR047047">
    <property type="entry name" value="GST_Omega-like_C"/>
</dbReference>
<dbReference type="CDD" id="cd03190">
    <property type="entry name" value="GST_C_Omega_like"/>
    <property type="match status" value="1"/>
</dbReference>
<evidence type="ECO:0000313" key="3">
    <source>
        <dbReference type="EMBL" id="KAB8346168.1"/>
    </source>
</evidence>
<organism evidence="3 4">
    <name type="scientific">Carpinus fangiana</name>
    <dbReference type="NCBI Taxonomy" id="176857"/>
    <lineage>
        <taxon>Eukaryota</taxon>
        <taxon>Viridiplantae</taxon>
        <taxon>Streptophyta</taxon>
        <taxon>Embryophyta</taxon>
        <taxon>Tracheophyta</taxon>
        <taxon>Spermatophyta</taxon>
        <taxon>Magnoliopsida</taxon>
        <taxon>eudicotyledons</taxon>
        <taxon>Gunneridae</taxon>
        <taxon>Pentapetalae</taxon>
        <taxon>rosids</taxon>
        <taxon>fabids</taxon>
        <taxon>Fagales</taxon>
        <taxon>Betulaceae</taxon>
        <taxon>Carpinus</taxon>
    </lineage>
</organism>
<feature type="region of interest" description="Disordered" evidence="1">
    <location>
        <begin position="243"/>
        <end position="303"/>
    </location>
</feature>
<dbReference type="PANTHER" id="PTHR32419:SF25">
    <property type="entry name" value="GLUTATHIONE S-TRANSFERASE (EUROFUNG)"/>
    <property type="match status" value="1"/>
</dbReference>
<feature type="compositionally biased region" description="Basic and acidic residues" evidence="1">
    <location>
        <begin position="272"/>
        <end position="282"/>
    </location>
</feature>
<dbReference type="PANTHER" id="PTHR32419">
    <property type="entry name" value="GLUTATHIONYL-HYDROQUINONE REDUCTASE"/>
    <property type="match status" value="1"/>
</dbReference>
<dbReference type="InterPro" id="IPR016639">
    <property type="entry name" value="GST_Omega/GSH"/>
</dbReference>
<feature type="domain" description="GST C-terminal" evidence="2">
    <location>
        <begin position="78"/>
        <end position="223"/>
    </location>
</feature>
<comment type="caution">
    <text evidence="3">The sequence shown here is derived from an EMBL/GenBank/DDBJ whole genome shotgun (WGS) entry which is preliminary data.</text>
</comment>
<feature type="region of interest" description="Disordered" evidence="1">
    <location>
        <begin position="487"/>
        <end position="511"/>
    </location>
</feature>